<sequence length="134" mass="14969">MEFQKLSQAAEDVRQEIVDMIPETTTLTDQPTNISATLLEEDENGTKTYGGDLLARKIYELISNMDIGTGWKWRLLYWSKRLELLNDRKQGYLLPLSEKIIMSPGGALLAGFYAHITNEPILSSGAAAILIVPK</sequence>
<reference evidence="1 2" key="1">
    <citation type="submission" date="2018-02" db="EMBL/GenBank/DDBJ databases">
        <title>The genomes of Aspergillus section Nigri reveals drivers in fungal speciation.</title>
        <authorList>
            <consortium name="DOE Joint Genome Institute"/>
            <person name="Vesth T.C."/>
            <person name="Nybo J."/>
            <person name="Theobald S."/>
            <person name="Brandl J."/>
            <person name="Frisvad J.C."/>
            <person name="Nielsen K.F."/>
            <person name="Lyhne E.K."/>
            <person name="Kogle M.E."/>
            <person name="Kuo A."/>
            <person name="Riley R."/>
            <person name="Clum A."/>
            <person name="Nolan M."/>
            <person name="Lipzen A."/>
            <person name="Salamov A."/>
            <person name="Henrissat B."/>
            <person name="Wiebenga A."/>
            <person name="De vries R.P."/>
            <person name="Grigoriev I.V."/>
            <person name="Mortensen U.H."/>
            <person name="Andersen M.R."/>
            <person name="Baker S.E."/>
        </authorList>
    </citation>
    <scope>NUCLEOTIDE SEQUENCE [LARGE SCALE GENOMIC DNA]</scope>
    <source>
        <strain evidence="1 2">CBS 707.79</strain>
    </source>
</reference>
<dbReference type="Proteomes" id="UP000247810">
    <property type="component" value="Unassembled WGS sequence"/>
</dbReference>
<dbReference type="OrthoDB" id="4488909at2759"/>
<proteinExistence type="predicted"/>
<evidence type="ECO:0000313" key="1">
    <source>
        <dbReference type="EMBL" id="PYH98828.1"/>
    </source>
</evidence>
<evidence type="ECO:0000313" key="2">
    <source>
        <dbReference type="Proteomes" id="UP000247810"/>
    </source>
</evidence>
<dbReference type="VEuPathDB" id="FungiDB:BO71DRAFT_370605"/>
<keyword evidence="2" id="KW-1185">Reference proteome</keyword>
<accession>A0A319EDD4</accession>
<dbReference type="EMBL" id="KZ825808">
    <property type="protein sequence ID" value="PYH98828.1"/>
    <property type="molecule type" value="Genomic_DNA"/>
</dbReference>
<dbReference type="AlphaFoldDB" id="A0A319EDD4"/>
<organism evidence="1 2">
    <name type="scientific">Aspergillus ellipticus CBS 707.79</name>
    <dbReference type="NCBI Taxonomy" id="1448320"/>
    <lineage>
        <taxon>Eukaryota</taxon>
        <taxon>Fungi</taxon>
        <taxon>Dikarya</taxon>
        <taxon>Ascomycota</taxon>
        <taxon>Pezizomycotina</taxon>
        <taxon>Eurotiomycetes</taxon>
        <taxon>Eurotiomycetidae</taxon>
        <taxon>Eurotiales</taxon>
        <taxon>Aspergillaceae</taxon>
        <taxon>Aspergillus</taxon>
        <taxon>Aspergillus subgen. Circumdati</taxon>
    </lineage>
</organism>
<protein>
    <submittedName>
        <fullName evidence="1">Uncharacterized protein</fullName>
    </submittedName>
</protein>
<gene>
    <name evidence="1" type="ORF">BO71DRAFT_370605</name>
</gene>
<name>A0A319EDD4_9EURO</name>